<gene>
    <name evidence="4" type="ORF">ACET3X_007516</name>
</gene>
<dbReference type="Pfam" id="PF06172">
    <property type="entry name" value="Cupin_5"/>
    <property type="match status" value="1"/>
</dbReference>
<name>A0ABR3UCM4_9PLEO</name>
<dbReference type="GeneID" id="96087838"/>
<reference evidence="4 5" key="1">
    <citation type="submission" date="2024-09" db="EMBL/GenBank/DDBJ databases">
        <title>T2T genomes of carrot and Alternaria dauci and their utility for understanding host-pathogen interaction during carrot leaf blight disease.</title>
        <authorList>
            <person name="Liu W."/>
            <person name="Xu S."/>
            <person name="Ou C."/>
            <person name="Liu X."/>
            <person name="Zhuang F."/>
            <person name="Deng X.W."/>
        </authorList>
    </citation>
    <scope>NUCLEOTIDE SEQUENCE [LARGE SCALE GENOMIC DNA]</scope>
    <source>
        <strain evidence="4 5">A2016</strain>
    </source>
</reference>
<comment type="caution">
    <text evidence="4">The sequence shown here is derived from an EMBL/GenBank/DDBJ whole genome shotgun (WGS) entry which is preliminary data.</text>
</comment>
<sequence length="171" mass="18831">MNKLALSYFAILLLGVSASCHEGTGAQDVIAKLGLEPNPEKGYYRQTFEDAGRSGNRSYSTAIYYLLEGQAGPSYWHRVTDAVEIWHYYAGAPMRLELSWNNGTATQQQTLGSDIFRNQIPQVIVDKGQWQRATSLGDWTLVGTTVAPGFSENGYDLPAPGFQPDDGHRPS</sequence>
<protein>
    <recommendedName>
        <fullName evidence="3">DUF985 domain-containing protein</fullName>
    </recommendedName>
</protein>
<evidence type="ECO:0000313" key="4">
    <source>
        <dbReference type="EMBL" id="KAL1794095.1"/>
    </source>
</evidence>
<dbReference type="RefSeq" id="XP_069304679.1">
    <property type="nucleotide sequence ID" value="XM_069453670.1"/>
</dbReference>
<dbReference type="InterPro" id="IPR014710">
    <property type="entry name" value="RmlC-like_jellyroll"/>
</dbReference>
<evidence type="ECO:0000256" key="1">
    <source>
        <dbReference type="SAM" id="MobiDB-lite"/>
    </source>
</evidence>
<feature type="region of interest" description="Disordered" evidence="1">
    <location>
        <begin position="152"/>
        <end position="171"/>
    </location>
</feature>
<dbReference type="PANTHER" id="PTHR33387:SF3">
    <property type="entry name" value="DUF985 DOMAIN-CONTAINING PROTEIN"/>
    <property type="match status" value="1"/>
</dbReference>
<dbReference type="PROSITE" id="PS51257">
    <property type="entry name" value="PROKAR_LIPOPROTEIN"/>
    <property type="match status" value="1"/>
</dbReference>
<proteinExistence type="predicted"/>
<dbReference type="InterPro" id="IPR009327">
    <property type="entry name" value="Cupin_DUF985"/>
</dbReference>
<dbReference type="EMBL" id="JBHGVX010000007">
    <property type="protein sequence ID" value="KAL1794095.1"/>
    <property type="molecule type" value="Genomic_DNA"/>
</dbReference>
<dbReference type="InterPro" id="IPR011051">
    <property type="entry name" value="RmlC_Cupin_sf"/>
</dbReference>
<dbReference type="SUPFAM" id="SSF51182">
    <property type="entry name" value="RmlC-like cupins"/>
    <property type="match status" value="1"/>
</dbReference>
<feature type="chain" id="PRO_5047443803" description="DUF985 domain-containing protein" evidence="2">
    <location>
        <begin position="19"/>
        <end position="171"/>
    </location>
</feature>
<evidence type="ECO:0000256" key="2">
    <source>
        <dbReference type="SAM" id="SignalP"/>
    </source>
</evidence>
<feature type="domain" description="DUF985" evidence="3">
    <location>
        <begin position="27"/>
        <end position="157"/>
    </location>
</feature>
<evidence type="ECO:0000259" key="3">
    <source>
        <dbReference type="Pfam" id="PF06172"/>
    </source>
</evidence>
<keyword evidence="2" id="KW-0732">Signal</keyword>
<dbReference type="CDD" id="cd06121">
    <property type="entry name" value="cupin_YML079wp"/>
    <property type="match status" value="1"/>
</dbReference>
<dbReference type="Gene3D" id="2.60.120.10">
    <property type="entry name" value="Jelly Rolls"/>
    <property type="match status" value="1"/>
</dbReference>
<organism evidence="4 5">
    <name type="scientific">Alternaria dauci</name>
    <dbReference type="NCBI Taxonomy" id="48095"/>
    <lineage>
        <taxon>Eukaryota</taxon>
        <taxon>Fungi</taxon>
        <taxon>Dikarya</taxon>
        <taxon>Ascomycota</taxon>
        <taxon>Pezizomycotina</taxon>
        <taxon>Dothideomycetes</taxon>
        <taxon>Pleosporomycetidae</taxon>
        <taxon>Pleosporales</taxon>
        <taxon>Pleosporineae</taxon>
        <taxon>Pleosporaceae</taxon>
        <taxon>Alternaria</taxon>
        <taxon>Alternaria sect. Porri</taxon>
    </lineage>
</organism>
<keyword evidence="5" id="KW-1185">Reference proteome</keyword>
<dbReference type="Proteomes" id="UP001578633">
    <property type="component" value="Chromosome 7"/>
</dbReference>
<evidence type="ECO:0000313" key="5">
    <source>
        <dbReference type="Proteomes" id="UP001578633"/>
    </source>
</evidence>
<dbReference type="PANTHER" id="PTHR33387">
    <property type="entry name" value="RMLC-LIKE JELLY ROLL FOLD PROTEIN"/>
    <property type="match status" value="1"/>
</dbReference>
<accession>A0ABR3UCM4</accession>
<dbReference type="InterPro" id="IPR039935">
    <property type="entry name" value="YML079W-like"/>
</dbReference>
<feature type="signal peptide" evidence="2">
    <location>
        <begin position="1"/>
        <end position="18"/>
    </location>
</feature>